<comment type="caution">
    <text evidence="2">The sequence shown here is derived from an EMBL/GenBank/DDBJ whole genome shotgun (WGS) entry which is preliminary data.</text>
</comment>
<dbReference type="EMBL" id="JBDJPC010000001">
    <property type="protein sequence ID" value="KAL1516930.1"/>
    <property type="molecule type" value="Genomic_DNA"/>
</dbReference>
<keyword evidence="3" id="KW-1185">Reference proteome</keyword>
<sequence>MELNLQQINRELEEIECKYTTKSVKKCPRIPVALHANLEVLSKEFDSLGLPTINVSNTLTEILHEVLTNSRDLVQIHRNTLGMIKQKNIDTVSHHQRHQELKQQINDYKRSVNDLEEKCLSIKKHTNKLALEITDLKKKEFSYKEEIRKLRSAQIKKDELSEKNIKKLQLEIQKLKEMCGQDLNSKKSTNEIALQLLKKYKVNEKVYKSTIKTLQQNNEGLLNEVLNVKEELILTKANYYKED</sequence>
<feature type="coiled-coil region" evidence="1">
    <location>
        <begin position="98"/>
        <end position="178"/>
    </location>
</feature>
<proteinExistence type="predicted"/>
<organism evidence="2 3">
    <name type="scientific">Hypothenemus hampei</name>
    <name type="common">Coffee berry borer</name>
    <dbReference type="NCBI Taxonomy" id="57062"/>
    <lineage>
        <taxon>Eukaryota</taxon>
        <taxon>Metazoa</taxon>
        <taxon>Ecdysozoa</taxon>
        <taxon>Arthropoda</taxon>
        <taxon>Hexapoda</taxon>
        <taxon>Insecta</taxon>
        <taxon>Pterygota</taxon>
        <taxon>Neoptera</taxon>
        <taxon>Endopterygota</taxon>
        <taxon>Coleoptera</taxon>
        <taxon>Polyphaga</taxon>
        <taxon>Cucujiformia</taxon>
        <taxon>Curculionidae</taxon>
        <taxon>Scolytinae</taxon>
        <taxon>Hypothenemus</taxon>
    </lineage>
</organism>
<reference evidence="2 3" key="1">
    <citation type="submission" date="2024-05" db="EMBL/GenBank/DDBJ databases">
        <title>Genetic variation in Jamaican populations of the coffee berry borer (Hypothenemus hampei).</title>
        <authorList>
            <person name="Errbii M."/>
            <person name="Myrie A."/>
        </authorList>
    </citation>
    <scope>NUCLEOTIDE SEQUENCE [LARGE SCALE GENOMIC DNA]</scope>
    <source>
        <strain evidence="2">JA-Hopewell-2020-01-JO</strain>
        <tissue evidence="2">Whole body</tissue>
    </source>
</reference>
<dbReference type="AlphaFoldDB" id="A0ABD1FCB8"/>
<protein>
    <submittedName>
        <fullName evidence="2">Uncharacterized protein</fullName>
    </submittedName>
</protein>
<evidence type="ECO:0000313" key="2">
    <source>
        <dbReference type="EMBL" id="KAL1516930.1"/>
    </source>
</evidence>
<evidence type="ECO:0000313" key="3">
    <source>
        <dbReference type="Proteomes" id="UP001566132"/>
    </source>
</evidence>
<gene>
    <name evidence="2" type="ORF">ABEB36_000761</name>
</gene>
<name>A0ABD1FCB8_HYPHA</name>
<keyword evidence="1" id="KW-0175">Coiled coil</keyword>
<dbReference type="Proteomes" id="UP001566132">
    <property type="component" value="Unassembled WGS sequence"/>
</dbReference>
<evidence type="ECO:0000256" key="1">
    <source>
        <dbReference type="SAM" id="Coils"/>
    </source>
</evidence>
<accession>A0ABD1FCB8</accession>